<evidence type="ECO:0000256" key="6">
    <source>
        <dbReference type="ARBA" id="ARBA00022703"/>
    </source>
</evidence>
<keyword evidence="6" id="KW-0053">Apoptosis</keyword>
<evidence type="ECO:0000256" key="7">
    <source>
        <dbReference type="ARBA" id="ARBA00022737"/>
    </source>
</evidence>
<evidence type="ECO:0000256" key="3">
    <source>
        <dbReference type="ARBA" id="ARBA00019438"/>
    </source>
</evidence>
<protein>
    <recommendedName>
        <fullName evidence="3">BRISC and BRCA1-A complex member 2</fullName>
    </recommendedName>
    <alternativeName>
        <fullName evidence="16">BRCA1-A complex subunit BRE</fullName>
    </alternativeName>
    <alternativeName>
        <fullName evidence="17">BRCA1/BRCA2-containing complex subunit 45</fullName>
    </alternativeName>
</protein>
<dbReference type="AlphaFoldDB" id="A0A9R0ZK05"/>
<keyword evidence="12" id="KW-0234">DNA repair</keyword>
<evidence type="ECO:0000256" key="14">
    <source>
        <dbReference type="ARBA" id="ARBA00023306"/>
    </source>
</evidence>
<evidence type="ECO:0000256" key="9">
    <source>
        <dbReference type="ARBA" id="ARBA00022776"/>
    </source>
</evidence>
<keyword evidence="5" id="KW-0132">Cell division</keyword>
<evidence type="ECO:0000313" key="18">
    <source>
        <dbReference type="EMBL" id="VAI78229.1"/>
    </source>
</evidence>
<evidence type="ECO:0000256" key="16">
    <source>
        <dbReference type="ARBA" id="ARBA00032491"/>
    </source>
</evidence>
<keyword evidence="9" id="KW-0498">Mitosis</keyword>
<evidence type="ECO:0000256" key="13">
    <source>
        <dbReference type="ARBA" id="ARBA00023242"/>
    </source>
</evidence>
<keyword evidence="14" id="KW-0131">Cell cycle</keyword>
<keyword evidence="19" id="KW-1185">Reference proteome</keyword>
<name>A0A9R0ZK05_TRITD</name>
<comment type="subcellular location">
    <subcellularLocation>
        <location evidence="2">Cytoplasm</location>
    </subcellularLocation>
    <subcellularLocation>
        <location evidence="1">Nucleus</location>
    </subcellularLocation>
</comment>
<organism evidence="18 19">
    <name type="scientific">Triticum turgidum subsp. durum</name>
    <name type="common">Durum wheat</name>
    <name type="synonym">Triticum durum</name>
    <dbReference type="NCBI Taxonomy" id="4567"/>
    <lineage>
        <taxon>Eukaryota</taxon>
        <taxon>Viridiplantae</taxon>
        <taxon>Streptophyta</taxon>
        <taxon>Embryophyta</taxon>
        <taxon>Tracheophyta</taxon>
        <taxon>Spermatophyta</taxon>
        <taxon>Magnoliopsida</taxon>
        <taxon>Liliopsida</taxon>
        <taxon>Poales</taxon>
        <taxon>Poaceae</taxon>
        <taxon>BOP clade</taxon>
        <taxon>Pooideae</taxon>
        <taxon>Triticodae</taxon>
        <taxon>Triticeae</taxon>
        <taxon>Triticinae</taxon>
        <taxon>Triticum</taxon>
    </lineage>
</organism>
<evidence type="ECO:0000256" key="11">
    <source>
        <dbReference type="ARBA" id="ARBA00022853"/>
    </source>
</evidence>
<evidence type="ECO:0000256" key="1">
    <source>
        <dbReference type="ARBA" id="ARBA00004123"/>
    </source>
</evidence>
<dbReference type="PANTHER" id="PTHR15189">
    <property type="entry name" value="BRISC AND BRCA1-A COMPLEX MEMBER 2"/>
    <property type="match status" value="1"/>
</dbReference>
<dbReference type="GO" id="GO:0006302">
    <property type="term" value="P:double-strand break repair"/>
    <property type="evidence" value="ECO:0007669"/>
    <property type="project" value="TreeGrafter"/>
</dbReference>
<keyword evidence="4" id="KW-0963">Cytoplasm</keyword>
<comment type="similarity">
    <text evidence="15">Belongs to the BABAM2 family.</text>
</comment>
<dbReference type="Gramene" id="TRITD7Av1G208300.7">
    <property type="protein sequence ID" value="TRITD7Av1G208300.7"/>
    <property type="gene ID" value="TRITD7Av1G208300"/>
</dbReference>
<dbReference type="Proteomes" id="UP000324705">
    <property type="component" value="Chromosome 7A"/>
</dbReference>
<evidence type="ECO:0000256" key="4">
    <source>
        <dbReference type="ARBA" id="ARBA00022490"/>
    </source>
</evidence>
<dbReference type="GO" id="GO:0051301">
    <property type="term" value="P:cell division"/>
    <property type="evidence" value="ECO:0007669"/>
    <property type="project" value="UniProtKB-KW"/>
</dbReference>
<evidence type="ECO:0000256" key="10">
    <source>
        <dbReference type="ARBA" id="ARBA00022786"/>
    </source>
</evidence>
<evidence type="ECO:0000256" key="5">
    <source>
        <dbReference type="ARBA" id="ARBA00022618"/>
    </source>
</evidence>
<keyword evidence="10" id="KW-0833">Ubl conjugation pathway</keyword>
<evidence type="ECO:0000256" key="8">
    <source>
        <dbReference type="ARBA" id="ARBA00022763"/>
    </source>
</evidence>
<dbReference type="EMBL" id="LT934123">
    <property type="protein sequence ID" value="VAI78229.1"/>
    <property type="molecule type" value="Genomic_DNA"/>
</dbReference>
<evidence type="ECO:0000313" key="19">
    <source>
        <dbReference type="Proteomes" id="UP000324705"/>
    </source>
</evidence>
<keyword evidence="8" id="KW-0227">DNA damage</keyword>
<keyword evidence="13" id="KW-0539">Nucleus</keyword>
<gene>
    <name evidence="18" type="ORF">TRITD_7Av1G208300</name>
</gene>
<dbReference type="GO" id="GO:0070552">
    <property type="term" value="C:BRISC complex"/>
    <property type="evidence" value="ECO:0007669"/>
    <property type="project" value="InterPro"/>
</dbReference>
<dbReference type="InterPro" id="IPR010358">
    <property type="entry name" value="BRE"/>
</dbReference>
<sequence>MAPSADAAAPAPTPPLAPLIAAQLKFLLTNSSLPIKVVQIWSGCSSGRYADRFTLGIPFCLDYVYWDFLYNAMHPKVAPDVIFGQGDEGFQPLVDYDESGNGGKSCLAHWDYRDPRGLLCLVEELRLLYIEYQKKLVEKVDDARLKFEISTVLAKEGIEVSVVSSTGRSDEVKFAVPLLDLDLKMMVPGCPWKLPQKIHLQDVPAIGSYYDQSIVIIQHANGSGHFPVKEKHQEFQQSTIPLLHRYVLFRSSGDLEVSDELSCVKDSAIFPVSSSYLSVPSAPGLKLTSTPDLKSFFSVDGVKLPAWVDGMCMAEYIPTLEEDLKLQVVDASASIGCRRRFIEALAPAFGRPLEADPESHSSFHFGDFHISGMSLNA</sequence>
<evidence type="ECO:0000256" key="15">
    <source>
        <dbReference type="ARBA" id="ARBA00025766"/>
    </source>
</evidence>
<evidence type="ECO:0000256" key="17">
    <source>
        <dbReference type="ARBA" id="ARBA00032630"/>
    </source>
</evidence>
<evidence type="ECO:0000256" key="2">
    <source>
        <dbReference type="ARBA" id="ARBA00004496"/>
    </source>
</evidence>
<reference evidence="18 19" key="1">
    <citation type="submission" date="2017-09" db="EMBL/GenBank/DDBJ databases">
        <authorList>
            <consortium name="International Durum Wheat Genome Sequencing Consortium (IDWGSC)"/>
            <person name="Milanesi L."/>
        </authorList>
    </citation>
    <scope>NUCLEOTIDE SEQUENCE [LARGE SCALE GENOMIC DNA]</scope>
    <source>
        <strain evidence="19">cv. Svevo</strain>
    </source>
</reference>
<dbReference type="Pfam" id="PF06113">
    <property type="entry name" value="BRE"/>
    <property type="match status" value="1"/>
</dbReference>
<keyword evidence="7" id="KW-0677">Repeat</keyword>
<dbReference type="GO" id="GO:0006325">
    <property type="term" value="P:chromatin organization"/>
    <property type="evidence" value="ECO:0007669"/>
    <property type="project" value="UniProtKB-KW"/>
</dbReference>
<keyword evidence="11" id="KW-0156">Chromatin regulator</keyword>
<dbReference type="PANTHER" id="PTHR15189:SF7">
    <property type="entry name" value="BRISC AND BRCA1-A COMPLEX MEMBER 2"/>
    <property type="match status" value="1"/>
</dbReference>
<dbReference type="GO" id="GO:0005737">
    <property type="term" value="C:cytoplasm"/>
    <property type="evidence" value="ECO:0007669"/>
    <property type="project" value="UniProtKB-SubCell"/>
</dbReference>
<accession>A0A9R0ZK05</accession>
<proteinExistence type="inferred from homology"/>
<evidence type="ECO:0000256" key="12">
    <source>
        <dbReference type="ARBA" id="ARBA00023204"/>
    </source>
</evidence>